<dbReference type="InterPro" id="IPR013830">
    <property type="entry name" value="SGNH_hydro"/>
</dbReference>
<protein>
    <recommendedName>
        <fullName evidence="1">SGNH hydrolase-type esterase domain-containing protein</fullName>
    </recommendedName>
</protein>
<feature type="domain" description="SGNH hydrolase-type esterase" evidence="1">
    <location>
        <begin position="49"/>
        <end position="219"/>
    </location>
</feature>
<name>A0A432YDX7_9GAMM</name>
<sequence length="228" mass="25751">MLQKLALVLLAPLLIWQGRQVRKNTLRLPEAAGARAGVQGKSNRFRLLILGDSAAAGVGCNTQEEAVCGHLVARAAEYYQVHWQLWAQSSLTCAGILQLAQQQPETEPFDLVLISAGVNDVTRRTALSDWRHDLQALTQHLREQRRAKRIVFTALPPMHKFPALPQPLRWFIGQQARRLDNALQRHCEQNNCEYLALDLPFEPDYMAEDGFHPSPKAAKLWAHAIREI</sequence>
<dbReference type="AlphaFoldDB" id="A0A432YDX7"/>
<gene>
    <name evidence="2" type="ORF">CWI76_08870</name>
</gene>
<comment type="caution">
    <text evidence="2">The sequence shown here is derived from an EMBL/GenBank/DDBJ whole genome shotgun (WGS) entry which is preliminary data.</text>
</comment>
<dbReference type="EMBL" id="PIPZ01000003">
    <property type="protein sequence ID" value="RUO59141.1"/>
    <property type="molecule type" value="Genomic_DNA"/>
</dbReference>
<dbReference type="GO" id="GO:0016788">
    <property type="term" value="F:hydrolase activity, acting on ester bonds"/>
    <property type="evidence" value="ECO:0007669"/>
    <property type="project" value="UniProtKB-ARBA"/>
</dbReference>
<dbReference type="InterPro" id="IPR036514">
    <property type="entry name" value="SGNH_hydro_sf"/>
</dbReference>
<dbReference type="Gene3D" id="3.40.50.1110">
    <property type="entry name" value="SGNH hydrolase"/>
    <property type="match status" value="1"/>
</dbReference>
<dbReference type="SUPFAM" id="SSF52266">
    <property type="entry name" value="SGNH hydrolase"/>
    <property type="match status" value="1"/>
</dbReference>
<dbReference type="RefSeq" id="WP_126759990.1">
    <property type="nucleotide sequence ID" value="NZ_PIPZ01000003.1"/>
</dbReference>
<keyword evidence="3" id="KW-1185">Reference proteome</keyword>
<proteinExistence type="predicted"/>
<evidence type="ECO:0000313" key="2">
    <source>
        <dbReference type="EMBL" id="RUO59141.1"/>
    </source>
</evidence>
<dbReference type="CDD" id="cd01836">
    <property type="entry name" value="FeeA_FeeB_like"/>
    <property type="match status" value="1"/>
</dbReference>
<evidence type="ECO:0000259" key="1">
    <source>
        <dbReference type="Pfam" id="PF13472"/>
    </source>
</evidence>
<dbReference type="OrthoDB" id="9804395at2"/>
<accession>A0A432YDX7</accession>
<dbReference type="Pfam" id="PF13472">
    <property type="entry name" value="Lipase_GDSL_2"/>
    <property type="match status" value="1"/>
</dbReference>
<reference evidence="3" key="1">
    <citation type="journal article" date="2018" name="Front. Microbiol.">
        <title>Genome-Based Analysis Reveals the Taxonomy and Diversity of the Family Idiomarinaceae.</title>
        <authorList>
            <person name="Liu Y."/>
            <person name="Lai Q."/>
            <person name="Shao Z."/>
        </authorList>
    </citation>
    <scope>NUCLEOTIDE SEQUENCE [LARGE SCALE GENOMIC DNA]</scope>
    <source>
        <strain evidence="3">PIM1</strain>
    </source>
</reference>
<evidence type="ECO:0000313" key="3">
    <source>
        <dbReference type="Proteomes" id="UP000288127"/>
    </source>
</evidence>
<organism evidence="2 3">
    <name type="scientific">Pseudidiomarina marina</name>
    <dbReference type="NCBI Taxonomy" id="502366"/>
    <lineage>
        <taxon>Bacteria</taxon>
        <taxon>Pseudomonadati</taxon>
        <taxon>Pseudomonadota</taxon>
        <taxon>Gammaproteobacteria</taxon>
        <taxon>Alteromonadales</taxon>
        <taxon>Idiomarinaceae</taxon>
        <taxon>Pseudidiomarina</taxon>
    </lineage>
</organism>
<dbReference type="Proteomes" id="UP000288127">
    <property type="component" value="Unassembled WGS sequence"/>
</dbReference>